<dbReference type="EMBL" id="JAPDHW010000002">
    <property type="protein sequence ID" value="MCW3167545.1"/>
    <property type="molecule type" value="Genomic_DNA"/>
</dbReference>
<keyword evidence="1" id="KW-0732">Signal</keyword>
<name>A0ABT3HUT3_9FLAO</name>
<reference evidence="2" key="1">
    <citation type="submission" date="2022-10" db="EMBL/GenBank/DDBJ databases">
        <title>Chryseobacterium babae sp. nov. isolated from the gut of the beetle Oryctes rhinoceros, and Chryseobacterium kimseyorum sp. nov., isolated from a stick insect rearing cage.</title>
        <authorList>
            <person name="Shelomi M."/>
            <person name="Han C.-J."/>
            <person name="Chen W.-M."/>
            <person name="Chen H.-K."/>
            <person name="Liaw S.-J."/>
            <person name="Muhle E."/>
            <person name="Clermont D."/>
        </authorList>
    </citation>
    <scope>NUCLEOTIDE SEQUENCE</scope>
    <source>
        <strain evidence="2">09-1422</strain>
    </source>
</reference>
<dbReference type="Proteomes" id="UP001163731">
    <property type="component" value="Unassembled WGS sequence"/>
</dbReference>
<dbReference type="InterPro" id="IPR026341">
    <property type="entry name" value="T9SS_type_B"/>
</dbReference>
<evidence type="ECO:0000313" key="3">
    <source>
        <dbReference type="Proteomes" id="UP001163731"/>
    </source>
</evidence>
<protein>
    <submittedName>
        <fullName evidence="2">T9SS type B sorting domain-containing protein</fullName>
    </submittedName>
</protein>
<proteinExistence type="predicted"/>
<accession>A0ABT3HUT3</accession>
<feature type="signal peptide" evidence="1">
    <location>
        <begin position="1"/>
        <end position="18"/>
    </location>
</feature>
<comment type="caution">
    <text evidence="2">The sequence shown here is derived from an EMBL/GenBank/DDBJ whole genome shotgun (WGS) entry which is preliminary data.</text>
</comment>
<organism evidence="2 3">
    <name type="scientific">Chryseobacterium kimseyorum</name>
    <dbReference type="NCBI Taxonomy" id="2984028"/>
    <lineage>
        <taxon>Bacteria</taxon>
        <taxon>Pseudomonadati</taxon>
        <taxon>Bacteroidota</taxon>
        <taxon>Flavobacteriia</taxon>
        <taxon>Flavobacteriales</taxon>
        <taxon>Weeksellaceae</taxon>
        <taxon>Chryseobacterium group</taxon>
        <taxon>Chryseobacterium</taxon>
    </lineage>
</organism>
<gene>
    <name evidence="2" type="ORF">OMO38_03305</name>
</gene>
<keyword evidence="3" id="KW-1185">Reference proteome</keyword>
<dbReference type="RefSeq" id="WP_264748800.1">
    <property type="nucleotide sequence ID" value="NZ_JAPDHW010000002.1"/>
</dbReference>
<dbReference type="NCBIfam" id="TIGR04131">
    <property type="entry name" value="Bac_Flav_CTERM"/>
    <property type="match status" value="1"/>
</dbReference>
<dbReference type="Pfam" id="PF13585">
    <property type="entry name" value="CHU_C"/>
    <property type="match status" value="1"/>
</dbReference>
<evidence type="ECO:0000313" key="2">
    <source>
        <dbReference type="EMBL" id="MCW3167545.1"/>
    </source>
</evidence>
<evidence type="ECO:0000256" key="1">
    <source>
        <dbReference type="SAM" id="SignalP"/>
    </source>
</evidence>
<sequence>MKKTLLVFLFMFSQIFYAQSDCISAISICGNSDISYTSSGIGNITEILNQNGGCLGTNERFSVWYNFTAATTGTLAFTIAPNDPSDDYDFAVYGPTINGCTSLQNGSNVFISPVRCNYSGTPGNTGLDINLPLPTPAPIPPLYGNNNQFSPYMNVVAGQTYYIVITNFSLSAFGFNLNWSGTASLASPFNDPGLITNPFIAPGLPNANPAEPNEVVVCTSPAVFDFSTLSTGIINGNANFNVSYYYNTNDMLTGTNAITVPTSVNMTDTYFYSISYTDPANPTNPINRCKQTGKFKFKNGAITATDATLTQCNNNNEGTAVFNLTTANVINDPTATIKYYPSMFDLNANTNVITNPYQYLSAGGSVYALVTSQFGCTDIAEIKLNFFPVVVVTDATLRACFIESNPSTGLFNLTNASVNTTGAAKKFYPSATDAVNQTNEILNATNYVAPNGVVYVRVTSTDGCFTVAKITLIVIPPVYSTVLIDKVICVEDKTTLDAGPGFSGYEWSTGATTQVISNVGVGTYWVKLTTGDCTAIQKVKVYATEQPVVSNIEISNNSINVNVIGGTPAYQYSLDNVNWQESNSFTGLTRGDYTVYVKDSYDCVPMEVNIVVPNIINVITPNGDGVNDVIDYSALRNKSGLVLTIFDRYGTKIHVADQSNNYTWDGTIAGKKIPTGTYWYSVTWTENNKNKTPIKFSGWVMVKNRD</sequence>
<feature type="chain" id="PRO_5045485185" evidence="1">
    <location>
        <begin position="19"/>
        <end position="706"/>
    </location>
</feature>